<dbReference type="CDD" id="cd11010">
    <property type="entry name" value="S1-P1_nuclease"/>
    <property type="match status" value="1"/>
</dbReference>
<keyword evidence="1" id="KW-0540">Nuclease</keyword>
<keyword evidence="6" id="KW-0325">Glycoprotein</keyword>
<organism evidence="7 8">
    <name type="scientific">Mesorhizobium loti R88b</name>
    <dbReference type="NCBI Taxonomy" id="935548"/>
    <lineage>
        <taxon>Bacteria</taxon>
        <taxon>Pseudomonadati</taxon>
        <taxon>Pseudomonadota</taxon>
        <taxon>Alphaproteobacteria</taxon>
        <taxon>Hyphomicrobiales</taxon>
        <taxon>Phyllobacteriaceae</taxon>
        <taxon>Mesorhizobium</taxon>
    </lineage>
</organism>
<evidence type="ECO:0008006" key="9">
    <source>
        <dbReference type="Google" id="ProtNLM"/>
    </source>
</evidence>
<evidence type="ECO:0000313" key="8">
    <source>
        <dbReference type="Proteomes" id="UP000503017"/>
    </source>
</evidence>
<keyword evidence="3" id="KW-0255">Endonuclease</keyword>
<evidence type="ECO:0000313" key="7">
    <source>
        <dbReference type="EMBL" id="QKD05906.1"/>
    </source>
</evidence>
<keyword evidence="5" id="KW-1015">Disulfide bond</keyword>
<dbReference type="Proteomes" id="UP000503017">
    <property type="component" value="Chromosome"/>
</dbReference>
<protein>
    <recommendedName>
        <fullName evidence="9">S1/P1 Nuclease</fullName>
    </recommendedName>
</protein>
<gene>
    <name evidence="7" type="ORF">EB235_34455</name>
</gene>
<name>A0A6M7WWK6_RHILI</name>
<dbReference type="AlphaFoldDB" id="A0A6M7WWK6"/>
<dbReference type="GO" id="GO:0046872">
    <property type="term" value="F:metal ion binding"/>
    <property type="evidence" value="ECO:0007669"/>
    <property type="project" value="UniProtKB-KW"/>
</dbReference>
<dbReference type="InterPro" id="IPR008947">
    <property type="entry name" value="PLipase_C/P1_nuclease_dom_sf"/>
</dbReference>
<evidence type="ECO:0000256" key="5">
    <source>
        <dbReference type="ARBA" id="ARBA00023157"/>
    </source>
</evidence>
<dbReference type="GO" id="GO:0016788">
    <property type="term" value="F:hydrolase activity, acting on ester bonds"/>
    <property type="evidence" value="ECO:0007669"/>
    <property type="project" value="InterPro"/>
</dbReference>
<dbReference type="InterPro" id="IPR003154">
    <property type="entry name" value="S1/P1nuclease"/>
</dbReference>
<dbReference type="Gene3D" id="1.10.575.10">
    <property type="entry name" value="P1 Nuclease"/>
    <property type="match status" value="1"/>
</dbReference>
<evidence type="ECO:0000256" key="2">
    <source>
        <dbReference type="ARBA" id="ARBA00022723"/>
    </source>
</evidence>
<dbReference type="GO" id="GO:0006308">
    <property type="term" value="P:DNA catabolic process"/>
    <property type="evidence" value="ECO:0007669"/>
    <property type="project" value="InterPro"/>
</dbReference>
<keyword evidence="4" id="KW-0378">Hydrolase</keyword>
<dbReference type="SUPFAM" id="SSF48537">
    <property type="entry name" value="Phospholipase C/P1 nuclease"/>
    <property type="match status" value="1"/>
</dbReference>
<dbReference type="GO" id="GO:0004519">
    <property type="term" value="F:endonuclease activity"/>
    <property type="evidence" value="ECO:0007669"/>
    <property type="project" value="UniProtKB-KW"/>
</dbReference>
<dbReference type="PANTHER" id="PTHR33146:SF26">
    <property type="entry name" value="ENDONUCLEASE 4"/>
    <property type="match status" value="1"/>
</dbReference>
<keyword evidence="2" id="KW-0479">Metal-binding</keyword>
<dbReference type="EMBL" id="CP033367">
    <property type="protein sequence ID" value="QKD05906.1"/>
    <property type="molecule type" value="Genomic_DNA"/>
</dbReference>
<reference evidence="7 8" key="1">
    <citation type="submission" date="2018-10" db="EMBL/GenBank/DDBJ databases">
        <authorList>
            <person name="Perry B.J."/>
            <person name="Sullivan J.T."/>
            <person name="Murphy R.J.T."/>
            <person name="Ramsay J.P."/>
            <person name="Ronson C.W."/>
        </authorList>
    </citation>
    <scope>NUCLEOTIDE SEQUENCE [LARGE SCALE GENOMIC DNA]</scope>
    <source>
        <strain evidence="7 8">R88b</strain>
    </source>
</reference>
<accession>A0A6M7WWK6</accession>
<evidence type="ECO:0000256" key="3">
    <source>
        <dbReference type="ARBA" id="ARBA00022759"/>
    </source>
</evidence>
<evidence type="ECO:0000256" key="4">
    <source>
        <dbReference type="ARBA" id="ARBA00022801"/>
    </source>
</evidence>
<evidence type="ECO:0000256" key="1">
    <source>
        <dbReference type="ARBA" id="ARBA00022722"/>
    </source>
</evidence>
<dbReference type="PANTHER" id="PTHR33146">
    <property type="entry name" value="ENDONUCLEASE 4"/>
    <property type="match status" value="1"/>
</dbReference>
<proteinExistence type="predicted"/>
<sequence>MIDHRRLRTACLYGRKTMKVREIIAAAVVLASPTHAFAWGQEGHAAVAEIAQHRLTSSASDVVQRLLRAHLGLTGQQVVSMASIASWADDYRADGHKDTSNWHFVDIPLASLPGGSSATTDYDAIRDCADDATYGSCLLKALPAQEAILSDATKDDESRWKALAFVIHLTGDLAQPLHCVQRVDGSQKDQGGNTLTVTFNVTRPAPDNSTFRDFTTFHSVWDTDLITFKYYDWGLAAAEAEKLLPTLAADLLADDTPEKWLAECHRQAEAAYQALPAGTPLKSDIGHPVILDQAYFEKFHPVVTQQLALGGLHLAAELNEALKGGK</sequence>
<dbReference type="GO" id="GO:0003676">
    <property type="term" value="F:nucleic acid binding"/>
    <property type="evidence" value="ECO:0007669"/>
    <property type="project" value="InterPro"/>
</dbReference>
<evidence type="ECO:0000256" key="6">
    <source>
        <dbReference type="ARBA" id="ARBA00023180"/>
    </source>
</evidence>
<dbReference type="Pfam" id="PF02265">
    <property type="entry name" value="S1-P1_nuclease"/>
    <property type="match status" value="1"/>
</dbReference>